<evidence type="ECO:0000313" key="2">
    <source>
        <dbReference type="Proteomes" id="UP001367508"/>
    </source>
</evidence>
<accession>A0AAN9QPW8</accession>
<dbReference type="PANTHER" id="PTHR31579">
    <property type="entry name" value="OS03G0796600 PROTEIN"/>
    <property type="match status" value="1"/>
</dbReference>
<dbReference type="AlphaFoldDB" id="A0AAN9QPW8"/>
<evidence type="ECO:0008006" key="3">
    <source>
        <dbReference type="Google" id="ProtNLM"/>
    </source>
</evidence>
<dbReference type="Proteomes" id="UP001367508">
    <property type="component" value="Unassembled WGS sequence"/>
</dbReference>
<evidence type="ECO:0000313" key="1">
    <source>
        <dbReference type="EMBL" id="KAK7339093.1"/>
    </source>
</evidence>
<proteinExistence type="predicted"/>
<keyword evidence="2" id="KW-1185">Reference proteome</keyword>
<sequence>MPSFARMKRVTDPFDDEARARLVGADHRHLSSRSQNSDDGDSLSLSNLVHGFLEEDSDCGGDDSAVNELDWDRVGSADDCVDPVEESLSFALANNVDPYRNMLLAHALEATEKFAFLRERNISVYRRSVAAFLRERGHDAAVCDTAWDSSGRVTGGSHQFIDVVQSGSSTRRYFVDLEFRSQFEIARPTRRFSEMLSSVPGVFVGGQEELKRTVSVVCDAARWCFRNRGLPVPPWRKNRFMQNKWFGPFRRTTNPVPTAMTAVNGVSCRLVGFDDVVLEVRRGSGVVVRTR</sequence>
<name>A0AAN9QPW8_CANGL</name>
<comment type="caution">
    <text evidence="1">The sequence shown here is derived from an EMBL/GenBank/DDBJ whole genome shotgun (WGS) entry which is preliminary data.</text>
</comment>
<protein>
    <recommendedName>
        <fullName evidence="3">DUF506 family protein</fullName>
    </recommendedName>
</protein>
<dbReference type="InterPro" id="IPR006502">
    <property type="entry name" value="PDDEXK-like"/>
</dbReference>
<dbReference type="Pfam" id="PF04720">
    <property type="entry name" value="PDDEXK_6"/>
    <property type="match status" value="1"/>
</dbReference>
<reference evidence="1 2" key="1">
    <citation type="submission" date="2024-01" db="EMBL/GenBank/DDBJ databases">
        <title>The genomes of 5 underutilized Papilionoideae crops provide insights into root nodulation and disease resistanc.</title>
        <authorList>
            <person name="Jiang F."/>
        </authorList>
    </citation>
    <scope>NUCLEOTIDE SEQUENCE [LARGE SCALE GENOMIC DNA]</scope>
    <source>
        <strain evidence="1">LVBAO_FW01</strain>
        <tissue evidence="1">Leaves</tissue>
    </source>
</reference>
<organism evidence="1 2">
    <name type="scientific">Canavalia gladiata</name>
    <name type="common">Sword bean</name>
    <name type="synonym">Dolichos gladiatus</name>
    <dbReference type="NCBI Taxonomy" id="3824"/>
    <lineage>
        <taxon>Eukaryota</taxon>
        <taxon>Viridiplantae</taxon>
        <taxon>Streptophyta</taxon>
        <taxon>Embryophyta</taxon>
        <taxon>Tracheophyta</taxon>
        <taxon>Spermatophyta</taxon>
        <taxon>Magnoliopsida</taxon>
        <taxon>eudicotyledons</taxon>
        <taxon>Gunneridae</taxon>
        <taxon>Pentapetalae</taxon>
        <taxon>rosids</taxon>
        <taxon>fabids</taxon>
        <taxon>Fabales</taxon>
        <taxon>Fabaceae</taxon>
        <taxon>Papilionoideae</taxon>
        <taxon>50 kb inversion clade</taxon>
        <taxon>NPAAA clade</taxon>
        <taxon>indigoferoid/millettioid clade</taxon>
        <taxon>Phaseoleae</taxon>
        <taxon>Canavalia</taxon>
    </lineage>
</organism>
<dbReference type="NCBIfam" id="TIGR01615">
    <property type="entry name" value="A_thal_3542"/>
    <property type="match status" value="1"/>
</dbReference>
<gene>
    <name evidence="1" type="ORF">VNO77_19736</name>
</gene>
<dbReference type="PANTHER" id="PTHR31579:SF43">
    <property type="entry name" value="DUF506 FAMILY PROTEIN"/>
    <property type="match status" value="1"/>
</dbReference>
<dbReference type="EMBL" id="JAYMYQ010000004">
    <property type="protein sequence ID" value="KAK7339093.1"/>
    <property type="molecule type" value="Genomic_DNA"/>
</dbReference>